<dbReference type="Proteomes" id="UP001212152">
    <property type="component" value="Unassembled WGS sequence"/>
</dbReference>
<evidence type="ECO:0000313" key="12">
    <source>
        <dbReference type="Proteomes" id="UP001212152"/>
    </source>
</evidence>
<feature type="compositionally biased region" description="Basic and acidic residues" evidence="8">
    <location>
        <begin position="1193"/>
        <end position="1212"/>
    </location>
</feature>
<gene>
    <name evidence="11" type="primary">USP4</name>
    <name evidence="11" type="ORF">HDU87_008231</name>
</gene>
<dbReference type="InterPro" id="IPR006615">
    <property type="entry name" value="Pept_C19_DUSP"/>
</dbReference>
<dbReference type="InterPro" id="IPR050185">
    <property type="entry name" value="Ub_carboxyl-term_hydrolase"/>
</dbReference>
<dbReference type="SMART" id="SM00695">
    <property type="entry name" value="DUSP"/>
    <property type="match status" value="1"/>
</dbReference>
<dbReference type="GO" id="GO:0004843">
    <property type="term" value="F:cysteine-type deubiquitinase activity"/>
    <property type="evidence" value="ECO:0007669"/>
    <property type="project" value="UniProtKB-EC"/>
</dbReference>
<feature type="region of interest" description="Disordered" evidence="8">
    <location>
        <begin position="1326"/>
        <end position="1567"/>
    </location>
</feature>
<evidence type="ECO:0000256" key="1">
    <source>
        <dbReference type="ARBA" id="ARBA00000707"/>
    </source>
</evidence>
<accession>A0AAD5TDS9</accession>
<dbReference type="SUPFAM" id="SSF54001">
    <property type="entry name" value="Cysteine proteinases"/>
    <property type="match status" value="1"/>
</dbReference>
<evidence type="ECO:0000256" key="4">
    <source>
        <dbReference type="ARBA" id="ARBA00022670"/>
    </source>
</evidence>
<feature type="region of interest" description="Disordered" evidence="8">
    <location>
        <begin position="922"/>
        <end position="987"/>
    </location>
</feature>
<feature type="compositionally biased region" description="Polar residues" evidence="8">
    <location>
        <begin position="1532"/>
        <end position="1543"/>
    </location>
</feature>
<dbReference type="GO" id="GO:0016579">
    <property type="term" value="P:protein deubiquitination"/>
    <property type="evidence" value="ECO:0007669"/>
    <property type="project" value="InterPro"/>
</dbReference>
<comment type="caution">
    <text evidence="11">The sequence shown here is derived from an EMBL/GenBank/DDBJ whole genome shotgun (WGS) entry which is preliminary data.</text>
</comment>
<evidence type="ECO:0000313" key="11">
    <source>
        <dbReference type="EMBL" id="KAJ3171843.1"/>
    </source>
</evidence>
<feature type="region of interest" description="Disordered" evidence="8">
    <location>
        <begin position="342"/>
        <end position="402"/>
    </location>
</feature>
<protein>
    <recommendedName>
        <fullName evidence="3">ubiquitinyl hydrolase 1</fullName>
        <ecNumber evidence="3">3.4.19.12</ecNumber>
    </recommendedName>
</protein>
<dbReference type="PROSITE" id="PS00973">
    <property type="entry name" value="USP_2"/>
    <property type="match status" value="1"/>
</dbReference>
<dbReference type="EC" id="3.4.19.12" evidence="3"/>
<dbReference type="InterPro" id="IPR035927">
    <property type="entry name" value="DUSP-like_sf"/>
</dbReference>
<feature type="compositionally biased region" description="Pro residues" evidence="8">
    <location>
        <begin position="1"/>
        <end position="14"/>
    </location>
</feature>
<keyword evidence="6 11" id="KW-0378">Hydrolase</keyword>
<feature type="compositionally biased region" description="Polar residues" evidence="8">
    <location>
        <begin position="349"/>
        <end position="358"/>
    </location>
</feature>
<evidence type="ECO:0000259" key="9">
    <source>
        <dbReference type="PROSITE" id="PS50235"/>
    </source>
</evidence>
<evidence type="ECO:0000256" key="8">
    <source>
        <dbReference type="SAM" id="MobiDB-lite"/>
    </source>
</evidence>
<feature type="compositionally biased region" description="Basic and acidic residues" evidence="8">
    <location>
        <begin position="63"/>
        <end position="79"/>
    </location>
</feature>
<dbReference type="GO" id="GO:0006508">
    <property type="term" value="P:proteolysis"/>
    <property type="evidence" value="ECO:0007669"/>
    <property type="project" value="UniProtKB-KW"/>
</dbReference>
<evidence type="ECO:0000259" key="10">
    <source>
        <dbReference type="PROSITE" id="PS51283"/>
    </source>
</evidence>
<dbReference type="InterPro" id="IPR028889">
    <property type="entry name" value="USP"/>
</dbReference>
<organism evidence="11 12">
    <name type="scientific">Geranomyces variabilis</name>
    <dbReference type="NCBI Taxonomy" id="109894"/>
    <lineage>
        <taxon>Eukaryota</taxon>
        <taxon>Fungi</taxon>
        <taxon>Fungi incertae sedis</taxon>
        <taxon>Chytridiomycota</taxon>
        <taxon>Chytridiomycota incertae sedis</taxon>
        <taxon>Chytridiomycetes</taxon>
        <taxon>Spizellomycetales</taxon>
        <taxon>Powellomycetaceae</taxon>
        <taxon>Geranomyces</taxon>
    </lineage>
</organism>
<feature type="compositionally biased region" description="Low complexity" evidence="8">
    <location>
        <begin position="1338"/>
        <end position="1351"/>
    </location>
</feature>
<feature type="compositionally biased region" description="Polar residues" evidence="8">
    <location>
        <begin position="1352"/>
        <end position="1373"/>
    </location>
</feature>
<name>A0AAD5TDS9_9FUNG</name>
<dbReference type="Pfam" id="PF00443">
    <property type="entry name" value="UCH"/>
    <property type="match status" value="1"/>
</dbReference>
<dbReference type="InterPro" id="IPR001394">
    <property type="entry name" value="Peptidase_C19_UCH"/>
</dbReference>
<dbReference type="PANTHER" id="PTHR21646:SF24">
    <property type="entry name" value="UBIQUITIN CARBOXYL-TERMINAL HYDROLASE"/>
    <property type="match status" value="1"/>
</dbReference>
<dbReference type="EMBL" id="JADGJQ010000083">
    <property type="protein sequence ID" value="KAJ3171843.1"/>
    <property type="molecule type" value="Genomic_DNA"/>
</dbReference>
<dbReference type="Gene3D" id="3.90.70.10">
    <property type="entry name" value="Cysteine proteinases"/>
    <property type="match status" value="2"/>
</dbReference>
<dbReference type="PANTHER" id="PTHR21646">
    <property type="entry name" value="UBIQUITIN CARBOXYL-TERMINAL HYDROLASE"/>
    <property type="match status" value="1"/>
</dbReference>
<sequence>MVPPSSSPVAPNPSPSSRSIPIPTTARSLKRPANEAALSPESPKLSPHVPRTPTSRGFQEFGVNHDRSGVGRRQGKENDMVMDAVSAVDGSGERNGKRPSPGHGCCESETPPAYQLHAGQQISTGESAVNQGVTPTASLTEPYHAQEPLRRKVQACAKIKEEGRYYLVDCNWLRAWNQYVTDGVVHPGPIKTANLIEPGPVGDLRSDLKEGTDFAVVPEADWRRLVEIYGLAAEHSEIPRPTYWDPATEKWRLEVYLPAFECHAVEGPTDIGNATLSFSRGHSLRRVHDKICFYFEVEGRDFQLYVVNRNGERTRQDDGDKTLVELNLEHMARLMVVRREEEAKPASEVATNLENVPQQDDVPAEPIPDTTAEAERKRAKRERVLRKQKGEYESDDEADLPSTAQLMLQAPTPSEDEPVIRKNVGGAIAASRSGSAYRNELPIGATGLSNLGNTCFMNSALQCLSNTPPLTKYFLKEQWKAELNPENPLGMKGQVAAAYAELITQLWRPDDARNASYAPRPFKSTIGKFNSMFAGYSQQDSQELLGFLVDGLHEDLNRIKQKPYIEAPNMDGKPDAEIAAKAWEIYCMRNDSVIVDLFQGQYKSRVECIQCGQLSVTFDPYMFLSVPIPDHREICLKVFAVSKAAPSETAEPPRQLWVTLQRDSHADALIKLVAKRMGWPSKPEMVHVMFEQHENRVFKIFEADDPVSSIVETDDIWIIEACEPDWDLFNTPPELRKPDNVSYHPVMYEIRQAHRAPPLVPLMITLPKDNLGRPPPYNLQSESTARDRAAVRVYRVIAQAFRRFARHPLFSTDPDLRNVVSIYRECVEIKRRLSDSSHLSRYCDLDEQTAADELEADALSEMPLSWNDIGPTCQPIADMFAVECYYYHDVHDLKDYYTRGWMDPRRAQCTFYDHETFMTEEDGLVLPDEVPPASEDDNMEVLRHSGSDPTSPASSPTPPDQEDDDELPDVSYTSTRNRRRSQERDYRENLTSFQLPAGAVFTMNWFNVRYFNHLADDPRNFRAPDACDKESMRVKDAFLAKQHAPKQKLTLQDCLDEYRKEEMLGDDNNWYCPNCKEHRPTKKKLDIWTVPEILVFHLKRFSSAGRGYGYRSMMGDKIDSFVDAPIHGLDLTDVVVGKHPARKWHSQNSVRSAGTAVSAQGADNMDGADAAAPEGAVQSSDVLAGSPSDFMSVDDHETTSEHELNGTDSRDGVEDDSLVYDLFAVSNHFGGLGGGHYTAYAKNCLDDEWYNFDDSNVSKTDESSIMTPAAYFLFYRRRSKHSNTDLVAVLEQIKLQMAEKAAADAAAALLHPTLTATLKNSTSFLSVGPSGPLRSQPATLSSRLSGLASASPNGTSADTTQNNSFNASPTGSGMASDDEMDTAGSGREGRRAGPANFGPSLPQERPSMFGSASAGWDFGGWTPSEQAPHSPEWGAVDLGPGYDNEELTDVVDIPPPVDSEVHELPDFQDEEPDAGPARAQARPSPEPPFSFELETSSGQAQPPSSPSEYRRDSFLLPTRSDVARGVSMISLDANTTTPPSSVTELPPSAMQPRLPPSPATTSPEGET</sequence>
<feature type="compositionally biased region" description="Basic residues" evidence="8">
    <location>
        <begin position="377"/>
        <end position="387"/>
    </location>
</feature>
<comment type="catalytic activity">
    <reaction evidence="1">
        <text>Thiol-dependent hydrolysis of ester, thioester, amide, peptide and isopeptide bonds formed by the C-terminal Gly of ubiquitin (a 76-residue protein attached to proteins as an intracellular targeting signal).</text>
        <dbReference type="EC" id="3.4.19.12"/>
    </reaction>
</comment>
<feature type="compositionally biased region" description="Polar residues" evidence="8">
    <location>
        <begin position="1146"/>
        <end position="1158"/>
    </location>
</feature>
<feature type="domain" description="USP" evidence="9">
    <location>
        <begin position="446"/>
        <end position="1278"/>
    </location>
</feature>
<evidence type="ECO:0000256" key="6">
    <source>
        <dbReference type="ARBA" id="ARBA00022801"/>
    </source>
</evidence>
<dbReference type="InterPro" id="IPR018200">
    <property type="entry name" value="USP_CS"/>
</dbReference>
<keyword evidence="5" id="KW-0833">Ubl conjugation pathway</keyword>
<dbReference type="PROSITE" id="PS00972">
    <property type="entry name" value="USP_1"/>
    <property type="match status" value="1"/>
</dbReference>
<comment type="similarity">
    <text evidence="2">Belongs to the peptidase C19 family.</text>
</comment>
<dbReference type="SUPFAM" id="SSF143791">
    <property type="entry name" value="DUSP-like"/>
    <property type="match status" value="1"/>
</dbReference>
<keyword evidence="12" id="KW-1185">Reference proteome</keyword>
<evidence type="ECO:0000256" key="5">
    <source>
        <dbReference type="ARBA" id="ARBA00022786"/>
    </source>
</evidence>
<evidence type="ECO:0000256" key="2">
    <source>
        <dbReference type="ARBA" id="ARBA00009085"/>
    </source>
</evidence>
<feature type="region of interest" description="Disordered" evidence="8">
    <location>
        <begin position="1"/>
        <end position="111"/>
    </location>
</feature>
<dbReference type="InterPro" id="IPR038765">
    <property type="entry name" value="Papain-like_cys_pep_sf"/>
</dbReference>
<dbReference type="PROSITE" id="PS51283">
    <property type="entry name" value="DUSP"/>
    <property type="match status" value="1"/>
</dbReference>
<keyword evidence="4" id="KW-0645">Protease</keyword>
<evidence type="ECO:0000256" key="7">
    <source>
        <dbReference type="ARBA" id="ARBA00022807"/>
    </source>
</evidence>
<dbReference type="PROSITE" id="PS50235">
    <property type="entry name" value="USP_3"/>
    <property type="match status" value="1"/>
</dbReference>
<reference evidence="11" key="1">
    <citation type="submission" date="2020-05" db="EMBL/GenBank/DDBJ databases">
        <title>Phylogenomic resolution of chytrid fungi.</title>
        <authorList>
            <person name="Stajich J.E."/>
            <person name="Amses K."/>
            <person name="Simmons R."/>
            <person name="Seto K."/>
            <person name="Myers J."/>
            <person name="Bonds A."/>
            <person name="Quandt C.A."/>
            <person name="Barry K."/>
            <person name="Liu P."/>
            <person name="Grigoriev I."/>
            <person name="Longcore J.E."/>
            <person name="James T.Y."/>
        </authorList>
    </citation>
    <scope>NUCLEOTIDE SEQUENCE</scope>
    <source>
        <strain evidence="11">JEL0379</strain>
    </source>
</reference>
<dbReference type="Gene3D" id="3.30.2230.10">
    <property type="entry name" value="DUSP-like"/>
    <property type="match status" value="1"/>
</dbReference>
<keyword evidence="7" id="KW-0788">Thiol protease</keyword>
<dbReference type="Pfam" id="PF06337">
    <property type="entry name" value="DUSP"/>
    <property type="match status" value="1"/>
</dbReference>
<proteinExistence type="inferred from homology"/>
<evidence type="ECO:0000256" key="3">
    <source>
        <dbReference type="ARBA" id="ARBA00012759"/>
    </source>
</evidence>
<feature type="compositionally biased region" description="Low complexity" evidence="8">
    <location>
        <begin position="1159"/>
        <end position="1172"/>
    </location>
</feature>
<feature type="region of interest" description="Disordered" evidence="8">
    <location>
        <begin position="1142"/>
        <end position="1212"/>
    </location>
</feature>
<feature type="domain" description="DUSP" evidence="10">
    <location>
        <begin position="141"/>
        <end position="243"/>
    </location>
</feature>